<dbReference type="Proteomes" id="UP001203423">
    <property type="component" value="Unassembled WGS sequence"/>
</dbReference>
<dbReference type="PRINTS" id="PR00171">
    <property type="entry name" value="SUGRTRNSPORT"/>
</dbReference>
<comment type="similarity">
    <text evidence="2 7">Belongs to the major facilitator superfamily. Sugar transporter (TC 2.A.1.1) family.</text>
</comment>
<dbReference type="PROSITE" id="PS50850">
    <property type="entry name" value="MFS"/>
    <property type="match status" value="1"/>
</dbReference>
<protein>
    <submittedName>
        <fullName evidence="10">Sugar porter family MFS transporter</fullName>
    </submittedName>
</protein>
<reference evidence="10 11" key="1">
    <citation type="submission" date="2022-01" db="EMBL/GenBank/DDBJ databases">
        <title>Whole genome-based taxonomy of the Shewanellaceae.</title>
        <authorList>
            <person name="Martin-Rodriguez A.J."/>
        </authorList>
    </citation>
    <scope>NUCLEOTIDE SEQUENCE [LARGE SCALE GENOMIC DNA]</scope>
    <source>
        <strain evidence="10 11">DSM 17177</strain>
    </source>
</reference>
<dbReference type="NCBIfam" id="TIGR00879">
    <property type="entry name" value="SP"/>
    <property type="match status" value="1"/>
</dbReference>
<feature type="transmembrane region" description="Helical" evidence="8">
    <location>
        <begin position="367"/>
        <end position="390"/>
    </location>
</feature>
<feature type="transmembrane region" description="Helical" evidence="8">
    <location>
        <begin position="298"/>
        <end position="320"/>
    </location>
</feature>
<dbReference type="PANTHER" id="PTHR48023">
    <property type="entry name" value="D-XYLOSE-PROTON SYMPORTER-LIKE 2"/>
    <property type="match status" value="1"/>
</dbReference>
<keyword evidence="11" id="KW-1185">Reference proteome</keyword>
<accession>A0ABT0L897</accession>
<feature type="transmembrane region" description="Helical" evidence="8">
    <location>
        <begin position="80"/>
        <end position="99"/>
    </location>
</feature>
<dbReference type="InterPro" id="IPR050820">
    <property type="entry name" value="MFS_Sugar_Transporter"/>
</dbReference>
<evidence type="ECO:0000256" key="6">
    <source>
        <dbReference type="ARBA" id="ARBA00023136"/>
    </source>
</evidence>
<dbReference type="InterPro" id="IPR005828">
    <property type="entry name" value="MFS_sugar_transport-like"/>
</dbReference>
<sequence>MTHNNERIPFITLISFIAAIGSFLFGFYTGVINGTLGGLEVAFNSEYMGLSFNVASMLVGCAIGAFFAGHLADVYGRRSTLLVIALLFVVSSWGSGIASTSYVFIAFRLLGGMGVGAASVIVPMYIAEVAPARYRGSLGAFQQVAVIIGLFVAFLSNYIFVNLTGGSSHIFWFEYEVWRWMFWVELIPSFVFLFGLLFIPESPRYLVLHGQHKKAVKVLTRLYGQFVGEAKYLEISLTLSDTHLPRFSDLKDQKTGKVNRVVWVGLGLALFQQVTGINVIFYYGVIFWKAAGFTELDALLINVIIGFTCLVACLFTLLFIDKWGRRIFLLIGSICMTVSLAVMVYVFSQVPVARAGTLDLGHLDTTILIAANAYVFFFSLSWGPVMWVLLGEIFPNQIRGSALAISGVALWSANLITVMTFPIILGAFGLTSAYVLYTIMAFLSIIFVYKYIYETKGKELEAMPY</sequence>
<feature type="transmembrane region" description="Helical" evidence="8">
    <location>
        <begin position="7"/>
        <end position="28"/>
    </location>
</feature>
<evidence type="ECO:0000256" key="4">
    <source>
        <dbReference type="ARBA" id="ARBA00022692"/>
    </source>
</evidence>
<feature type="transmembrane region" description="Helical" evidence="8">
    <location>
        <begin position="327"/>
        <end position="347"/>
    </location>
</feature>
<proteinExistence type="inferred from homology"/>
<evidence type="ECO:0000313" key="10">
    <source>
        <dbReference type="EMBL" id="MCL1123917.1"/>
    </source>
</evidence>
<feature type="transmembrane region" description="Helical" evidence="8">
    <location>
        <begin position="434"/>
        <end position="453"/>
    </location>
</feature>
<feature type="transmembrane region" description="Helical" evidence="8">
    <location>
        <begin position="402"/>
        <end position="428"/>
    </location>
</feature>
<dbReference type="InterPro" id="IPR020846">
    <property type="entry name" value="MFS_dom"/>
</dbReference>
<evidence type="ECO:0000313" key="11">
    <source>
        <dbReference type="Proteomes" id="UP001203423"/>
    </source>
</evidence>
<evidence type="ECO:0000256" key="5">
    <source>
        <dbReference type="ARBA" id="ARBA00022989"/>
    </source>
</evidence>
<dbReference type="SUPFAM" id="SSF103473">
    <property type="entry name" value="MFS general substrate transporter"/>
    <property type="match status" value="1"/>
</dbReference>
<dbReference type="PANTHER" id="PTHR48023:SF4">
    <property type="entry name" value="D-XYLOSE-PROTON SYMPORTER-LIKE 2"/>
    <property type="match status" value="1"/>
</dbReference>
<dbReference type="RefSeq" id="WP_248939202.1">
    <property type="nucleotide sequence ID" value="NZ_JAKIKS010000014.1"/>
</dbReference>
<comment type="subcellular location">
    <subcellularLocation>
        <location evidence="1">Membrane</location>
        <topology evidence="1">Multi-pass membrane protein</topology>
    </subcellularLocation>
</comment>
<feature type="transmembrane region" description="Helical" evidence="8">
    <location>
        <begin position="105"/>
        <end position="126"/>
    </location>
</feature>
<gene>
    <name evidence="10" type="ORF">L2764_05320</name>
</gene>
<feature type="transmembrane region" description="Helical" evidence="8">
    <location>
        <begin position="48"/>
        <end position="68"/>
    </location>
</feature>
<feature type="domain" description="Major facilitator superfamily (MFS) profile" evidence="9">
    <location>
        <begin position="14"/>
        <end position="456"/>
    </location>
</feature>
<evidence type="ECO:0000256" key="2">
    <source>
        <dbReference type="ARBA" id="ARBA00010992"/>
    </source>
</evidence>
<dbReference type="Pfam" id="PF00083">
    <property type="entry name" value="Sugar_tr"/>
    <property type="match status" value="1"/>
</dbReference>
<dbReference type="Gene3D" id="1.20.1250.20">
    <property type="entry name" value="MFS general substrate transporter like domains"/>
    <property type="match status" value="2"/>
</dbReference>
<evidence type="ECO:0000256" key="8">
    <source>
        <dbReference type="SAM" id="Phobius"/>
    </source>
</evidence>
<keyword evidence="5 8" id="KW-1133">Transmembrane helix</keyword>
<dbReference type="InterPro" id="IPR036259">
    <property type="entry name" value="MFS_trans_sf"/>
</dbReference>
<dbReference type="PROSITE" id="PS00216">
    <property type="entry name" value="SUGAR_TRANSPORT_1"/>
    <property type="match status" value="1"/>
</dbReference>
<keyword evidence="3 7" id="KW-0813">Transport</keyword>
<evidence type="ECO:0000256" key="3">
    <source>
        <dbReference type="ARBA" id="ARBA00022448"/>
    </source>
</evidence>
<comment type="caution">
    <text evidence="10">The sequence shown here is derived from an EMBL/GenBank/DDBJ whole genome shotgun (WGS) entry which is preliminary data.</text>
</comment>
<dbReference type="InterPro" id="IPR003663">
    <property type="entry name" value="Sugar/inositol_transpt"/>
</dbReference>
<dbReference type="EMBL" id="JAKIKS010000014">
    <property type="protein sequence ID" value="MCL1123917.1"/>
    <property type="molecule type" value="Genomic_DNA"/>
</dbReference>
<dbReference type="PROSITE" id="PS00217">
    <property type="entry name" value="SUGAR_TRANSPORT_2"/>
    <property type="match status" value="1"/>
</dbReference>
<dbReference type="InterPro" id="IPR005829">
    <property type="entry name" value="Sugar_transporter_CS"/>
</dbReference>
<name>A0ABT0L897_9GAMM</name>
<feature type="transmembrane region" description="Helical" evidence="8">
    <location>
        <begin position="261"/>
        <end position="286"/>
    </location>
</feature>
<organism evidence="10 11">
    <name type="scientific">Shewanella surugensis</name>
    <dbReference type="NCBI Taxonomy" id="212020"/>
    <lineage>
        <taxon>Bacteria</taxon>
        <taxon>Pseudomonadati</taxon>
        <taxon>Pseudomonadota</taxon>
        <taxon>Gammaproteobacteria</taxon>
        <taxon>Alteromonadales</taxon>
        <taxon>Shewanellaceae</taxon>
        <taxon>Shewanella</taxon>
    </lineage>
</organism>
<keyword evidence="4 8" id="KW-0812">Transmembrane</keyword>
<evidence type="ECO:0000259" key="9">
    <source>
        <dbReference type="PROSITE" id="PS50850"/>
    </source>
</evidence>
<feature type="transmembrane region" description="Helical" evidence="8">
    <location>
        <begin position="138"/>
        <end position="160"/>
    </location>
</feature>
<evidence type="ECO:0000256" key="1">
    <source>
        <dbReference type="ARBA" id="ARBA00004141"/>
    </source>
</evidence>
<evidence type="ECO:0000256" key="7">
    <source>
        <dbReference type="RuleBase" id="RU003346"/>
    </source>
</evidence>
<keyword evidence="6 8" id="KW-0472">Membrane</keyword>
<feature type="transmembrane region" description="Helical" evidence="8">
    <location>
        <begin position="180"/>
        <end position="199"/>
    </location>
</feature>